<dbReference type="EMBL" id="JAFHDT010000011">
    <property type="protein sequence ID" value="KAI7803119.1"/>
    <property type="molecule type" value="Genomic_DNA"/>
</dbReference>
<keyword evidence="5" id="KW-0472">Membrane</keyword>
<evidence type="ECO:0000256" key="2">
    <source>
        <dbReference type="ARBA" id="ARBA00011016"/>
    </source>
</evidence>
<dbReference type="GO" id="GO:0016020">
    <property type="term" value="C:membrane"/>
    <property type="evidence" value="ECO:0007669"/>
    <property type="project" value="UniProtKB-SubCell"/>
</dbReference>
<keyword evidence="3 7" id="KW-0732">Signal</keyword>
<evidence type="ECO:0008006" key="10">
    <source>
        <dbReference type="Google" id="ProtNLM"/>
    </source>
</evidence>
<comment type="caution">
    <text evidence="8">The sequence shown here is derived from an EMBL/GenBank/DDBJ whole genome shotgun (WGS) entry which is preliminary data.</text>
</comment>
<reference evidence="8" key="1">
    <citation type="submission" date="2021-02" db="EMBL/GenBank/DDBJ databases">
        <title>Comparative genomics reveals that relaxation of natural selection precedes convergent phenotypic evolution of cavefish.</title>
        <authorList>
            <person name="Peng Z."/>
        </authorList>
    </citation>
    <scope>NUCLEOTIDE SEQUENCE</scope>
    <source>
        <tissue evidence="8">Muscle</tissue>
    </source>
</reference>
<gene>
    <name evidence="8" type="ORF">IRJ41_003027</name>
</gene>
<proteinExistence type="inferred from homology"/>
<evidence type="ECO:0000256" key="6">
    <source>
        <dbReference type="ARBA" id="ARBA00023180"/>
    </source>
</evidence>
<evidence type="ECO:0000256" key="3">
    <source>
        <dbReference type="ARBA" id="ARBA00022729"/>
    </source>
</evidence>
<evidence type="ECO:0000256" key="7">
    <source>
        <dbReference type="SAM" id="SignalP"/>
    </source>
</evidence>
<feature type="signal peptide" evidence="7">
    <location>
        <begin position="1"/>
        <end position="21"/>
    </location>
</feature>
<protein>
    <recommendedName>
        <fullName evidence="10">Mesothelin-like protein</fullName>
    </recommendedName>
</protein>
<feature type="chain" id="PRO_5040797481" description="Mesothelin-like protein" evidence="7">
    <location>
        <begin position="22"/>
        <end position="2183"/>
    </location>
</feature>
<comment type="similarity">
    <text evidence="2">Belongs to the mesothelin family.</text>
</comment>
<evidence type="ECO:0000256" key="1">
    <source>
        <dbReference type="ARBA" id="ARBA00004370"/>
    </source>
</evidence>
<dbReference type="GO" id="GO:0007160">
    <property type="term" value="P:cell-matrix adhesion"/>
    <property type="evidence" value="ECO:0007669"/>
    <property type="project" value="TreeGrafter"/>
</dbReference>
<accession>A0A9W7WKH0</accession>
<evidence type="ECO:0000313" key="8">
    <source>
        <dbReference type="EMBL" id="KAI7803119.1"/>
    </source>
</evidence>
<keyword evidence="6" id="KW-0325">Glycoprotein</keyword>
<dbReference type="Pfam" id="PF06060">
    <property type="entry name" value="Mesothelin"/>
    <property type="match status" value="1"/>
</dbReference>
<dbReference type="Proteomes" id="UP001059041">
    <property type="component" value="Linkage Group LG11"/>
</dbReference>
<evidence type="ECO:0000313" key="9">
    <source>
        <dbReference type="Proteomes" id="UP001059041"/>
    </source>
</evidence>
<comment type="subcellular location">
    <subcellularLocation>
        <location evidence="1">Membrane</location>
    </subcellularLocation>
</comment>
<sequence>MRHFHLCLILFGFGFITLTNSQCLYGSQNGIIFNNGSCASYSDSILNSTLTCSGISLNNVNDFKGFTDAAFDLYTLLRSKLDASEVASFINRVSNGNQTTASLSDANFARLWFQLKLSPYVSSLSKETLSCLSQSNLTCQSFQALVKELDKLIGPERKKMVYQNFIKPFLSRTAAKAACANNVTDQEWLTLNFQTFSSIAPLVDFETLKSNFTGVAVINQLTPEQRAELMFNLLESGALRNGTVNQLLQSFQHSLLGMTVNITGGNSNLTDLLALLKPMGRFIRTSITIITNKPNITSNVTMLLNWMLISLPLNASLSVENITRDFNSSNIDDWVKYVVTPVVQKYSNQTSNITSEIARIVFATDPQPADPVEICRVTSNNSSCPITQTAESVANLIKCVASSNLNITEGNLQLLITALTNQLRTFANQSTANSSSAQNNLTALFGELPAESLTSGNLADVEYTKFWFQTKMIPLLPTVNREFLSCLSGRDFSCQAYREIIAGLNNNAGLMGSPTQRLVYTNFIHRFLSRRQNTSVDCTLPFTNSTDFIQQNFGSFSSSATLQEFYDLKSNFSALDALNVLSREQLNDLVFTPHARAGDRNEILRRVFDFLLLAPNRDKLNEFLPSLQTQARRANFSCENYRIIFDRVDQTLSPLLPNQTEALLTYRDSLMMIPPDECIDRSGQCASTPVNETAICAGVNSTALDQFLNTPVNATGSQTLCNYSVSQFACLPTVSRLTPQQVADMLACKLSSNVTKETWKLFFTRVITQLDEALLRFTNTTPSPSNVFLSDVLDVIVEVRINRLSPQRLRDAAFIGTWFQGRLKPFLASFSQTSLSCLSTKNLTCESYRRIVEAFVNAVPQDGQDVCKPLQPTPVTQRRDLIYTEFIHAFLSRNNTDDPRCLRDTANSTQWLVRNLGVFSQSAPLKTLQTLNRNFTAMEVLPLLSFKQLLEFSATPGSLMDPPGVNNVMKYVKDCQLSAFFDSLSPGVQDVPLTQDVKAALIRQIFDRANLSNANTSNEEFVTWINSRIKPLLTNLTDSLVTPFFDILSTRDCNITQNTVKLLDGVRPSMPNNTKNAIYNNILKSIRGPQPLRCYRNNSFITFVNESLLGFGPPPNVTTLLSLVPPPRKIEIVNSIPPSELGSYLTQPDVVDSDAEICFIFKNMGKTPEFLENIEVPDPVKRSILPCVWPLALSSDNQTEIDLWFDRRLKVYLKFLNTAILGSNDTLNAPCLSYRKMVNVLGSKSFNASQLSSADIYNTTIKTYLKTDSNPKCFNVTDTRFNSTAWFVNFIGVNFISFMSIDDLYSFGPESTIKTFSVDPANIQLFNQPGIQKKVLSRYTELIFLQNPSFNLFSLPSTLQCDAPVSVFTKLNESQTEIILGNFKTSCSGVDPQISAVLVGNIKTIDASAIQNLGQESVGLTTVQINKAPSSVLISGLSTLGNVTGWSFGQAQAIVTVLLSGNFQINSTSLLSLGSLIGGLPSENLVTIAPQQILETSRDPVFVKNILAAPEIVQMTFVNQLIKVNTSVSALMSNVPNEMALQIPRNLLIIPATADVAVLKQFNDKKWKPEQAVLFFDSVAGAFNNSDDLSVDVLQGFTCSRVQKFTKAKTKSLINACRKRPGRPNVKLSESQLTCMYNLIRDDSPLDFVSYPKDMLLYYNYETIPKSSCTSYFTEVGSADFSVLSSELQGKRGTLWSNAQGCLNIDGNSIKKKDLAVLGNLACVLDKDNIENSDPDILENMKNCKDLSNAQMGAMETVLLKGTSKYGPPGKWNQKTLDDLGILPLYFSKSFWGSFKQNDLKKFLKSFLKSLRTNKTPKVLMKKLFGALSVATPLANRAGDTCTKGNITSIEISGDDFPFGYDATQFRACLSADVVRDNLASLCEKIDDDTFQRVILDKLNEISPSGLSESQVKVLGPVSRVATTDEINKWNITKSDTLAALMNSNEGSWNSSQTKEIITKYLSANNSLAATELNIVKGPNLCSLNTSTLKTISSESIKEADTLDVSKCSSDDKKVFFSLANTAFPIASASGQSTTLAAYQLVESYLGGADVTYIRNLTSLSVSMSLPTFIKLDGGVVTNLTVSEVVGLLGSNLRDLKTYENQTLVRSWISLQLQSDLDRLNITLTGGKSNATSPNNSTLTTTTVMSPSTTVKTLAGASGIRANEWSFSFTILLLIFTIIKVDL</sequence>
<keyword evidence="4" id="KW-0130">Cell adhesion</keyword>
<evidence type="ECO:0000256" key="4">
    <source>
        <dbReference type="ARBA" id="ARBA00022889"/>
    </source>
</evidence>
<dbReference type="InterPro" id="IPR010335">
    <property type="entry name" value="Mesothelin"/>
</dbReference>
<dbReference type="PANTHER" id="PTHR23412:SF6">
    <property type="entry name" value="MESOTHELIN"/>
    <property type="match status" value="1"/>
</dbReference>
<dbReference type="InterPro" id="IPR026664">
    <property type="entry name" value="Stereocilin-rel"/>
</dbReference>
<organism evidence="8 9">
    <name type="scientific">Triplophysa rosa</name>
    <name type="common">Cave loach</name>
    <dbReference type="NCBI Taxonomy" id="992332"/>
    <lineage>
        <taxon>Eukaryota</taxon>
        <taxon>Metazoa</taxon>
        <taxon>Chordata</taxon>
        <taxon>Craniata</taxon>
        <taxon>Vertebrata</taxon>
        <taxon>Euteleostomi</taxon>
        <taxon>Actinopterygii</taxon>
        <taxon>Neopterygii</taxon>
        <taxon>Teleostei</taxon>
        <taxon>Ostariophysi</taxon>
        <taxon>Cypriniformes</taxon>
        <taxon>Nemacheilidae</taxon>
        <taxon>Triplophysa</taxon>
    </lineage>
</organism>
<keyword evidence="9" id="KW-1185">Reference proteome</keyword>
<dbReference type="GO" id="GO:0009986">
    <property type="term" value="C:cell surface"/>
    <property type="evidence" value="ECO:0007669"/>
    <property type="project" value="TreeGrafter"/>
</dbReference>
<dbReference type="PANTHER" id="PTHR23412">
    <property type="entry name" value="STEREOCILIN RELATED"/>
    <property type="match status" value="1"/>
</dbReference>
<evidence type="ECO:0000256" key="5">
    <source>
        <dbReference type="ARBA" id="ARBA00023136"/>
    </source>
</evidence>
<name>A0A9W7WKH0_TRIRA</name>